<evidence type="ECO:0000313" key="1">
    <source>
        <dbReference type="EMBL" id="MDT2404410.1"/>
    </source>
</evidence>
<dbReference type="Proteomes" id="UP001260773">
    <property type="component" value="Unassembled WGS sequence"/>
</dbReference>
<reference evidence="1 4" key="1">
    <citation type="submission" date="2023-03" db="EMBL/GenBank/DDBJ databases">
        <authorList>
            <person name="Shen W."/>
            <person name="Cai J."/>
        </authorList>
    </citation>
    <scope>NUCLEOTIDE SEQUENCE</scope>
    <source>
        <strain evidence="1">P33-2</strain>
        <strain evidence="2 4">Y2</strain>
    </source>
</reference>
<accession>A0AAW8SN06</accession>
<organism evidence="1 3">
    <name type="scientific">Enterococcus avium</name>
    <name type="common">Streptococcus avium</name>
    <dbReference type="NCBI Taxonomy" id="33945"/>
    <lineage>
        <taxon>Bacteria</taxon>
        <taxon>Bacillati</taxon>
        <taxon>Bacillota</taxon>
        <taxon>Bacilli</taxon>
        <taxon>Lactobacillales</taxon>
        <taxon>Enterococcaceae</taxon>
        <taxon>Enterococcus</taxon>
    </lineage>
</organism>
<dbReference type="RefSeq" id="WP_311820702.1">
    <property type="nucleotide sequence ID" value="NZ_JARPWH010000102.1"/>
</dbReference>
<proteinExistence type="predicted"/>
<dbReference type="EMBL" id="JARPWH010000102">
    <property type="protein sequence ID" value="MDT2404410.1"/>
    <property type="molecule type" value="Genomic_DNA"/>
</dbReference>
<name>A0AAW8SN06_ENTAV</name>
<protein>
    <submittedName>
        <fullName evidence="1">Uncharacterized protein</fullName>
    </submittedName>
</protein>
<sequence length="49" mass="5767">MLYILVVNDQDLSISLHYADNFELSSFYEYESQQTYLAAVDLFLKTILK</sequence>
<evidence type="ECO:0000313" key="4">
    <source>
        <dbReference type="Proteomes" id="UP001264335"/>
    </source>
</evidence>
<dbReference type="EMBL" id="JARPWY010000112">
    <property type="protein sequence ID" value="MDT2516865.1"/>
    <property type="molecule type" value="Genomic_DNA"/>
</dbReference>
<dbReference type="Proteomes" id="UP001264335">
    <property type="component" value="Unassembled WGS sequence"/>
</dbReference>
<evidence type="ECO:0000313" key="2">
    <source>
        <dbReference type="EMBL" id="MDT2516865.1"/>
    </source>
</evidence>
<comment type="caution">
    <text evidence="1">The sequence shown here is derived from an EMBL/GenBank/DDBJ whole genome shotgun (WGS) entry which is preliminary data.</text>
</comment>
<dbReference type="AlphaFoldDB" id="A0AAW8SN06"/>
<gene>
    <name evidence="1" type="ORF">P7D43_18755</name>
    <name evidence="2" type="ORF">P7D79_21830</name>
</gene>
<evidence type="ECO:0000313" key="3">
    <source>
        <dbReference type="Proteomes" id="UP001260773"/>
    </source>
</evidence>